<feature type="transmembrane region" description="Helical" evidence="1">
    <location>
        <begin position="118"/>
        <end position="138"/>
    </location>
</feature>
<dbReference type="InterPro" id="IPR037185">
    <property type="entry name" value="EmrE-like"/>
</dbReference>
<keyword evidence="1" id="KW-0812">Transmembrane</keyword>
<dbReference type="PANTHER" id="PTHR22911">
    <property type="entry name" value="ACYL-MALONYL CONDENSING ENZYME-RELATED"/>
    <property type="match status" value="1"/>
</dbReference>
<dbReference type="InterPro" id="IPR000620">
    <property type="entry name" value="EamA_dom"/>
</dbReference>
<protein>
    <submittedName>
        <fullName evidence="3">EamA family transporter</fullName>
    </submittedName>
</protein>
<dbReference type="PANTHER" id="PTHR22911:SF137">
    <property type="entry name" value="SOLUTE CARRIER FAMILY 35 MEMBER G2-RELATED"/>
    <property type="match status" value="1"/>
</dbReference>
<evidence type="ECO:0000259" key="2">
    <source>
        <dbReference type="Pfam" id="PF00892"/>
    </source>
</evidence>
<proteinExistence type="predicted"/>
<dbReference type="Pfam" id="PF00892">
    <property type="entry name" value="EamA"/>
    <property type="match status" value="1"/>
</dbReference>
<evidence type="ECO:0000256" key="1">
    <source>
        <dbReference type="SAM" id="Phobius"/>
    </source>
</evidence>
<feature type="transmembrane region" description="Helical" evidence="1">
    <location>
        <begin position="91"/>
        <end position="111"/>
    </location>
</feature>
<feature type="transmembrane region" description="Helical" evidence="1">
    <location>
        <begin position="175"/>
        <end position="193"/>
    </location>
</feature>
<dbReference type="SUPFAM" id="SSF103481">
    <property type="entry name" value="Multidrug resistance efflux transporter EmrE"/>
    <property type="match status" value="1"/>
</dbReference>
<name>A0ABW1ZBZ0_9BACT</name>
<feature type="transmembrane region" description="Helical" evidence="1">
    <location>
        <begin position="65"/>
        <end position="85"/>
    </location>
</feature>
<feature type="domain" description="EamA" evidence="2">
    <location>
        <begin position="148"/>
        <end position="282"/>
    </location>
</feature>
<feature type="transmembrane region" description="Helical" evidence="1">
    <location>
        <begin position="31"/>
        <end position="53"/>
    </location>
</feature>
<evidence type="ECO:0000313" key="3">
    <source>
        <dbReference type="EMBL" id="MFC6646614.1"/>
    </source>
</evidence>
<evidence type="ECO:0000313" key="4">
    <source>
        <dbReference type="Proteomes" id="UP001596391"/>
    </source>
</evidence>
<reference evidence="4" key="1">
    <citation type="journal article" date="2019" name="Int. J. Syst. Evol. Microbiol.">
        <title>The Global Catalogue of Microorganisms (GCM) 10K type strain sequencing project: providing services to taxonomists for standard genome sequencing and annotation.</title>
        <authorList>
            <consortium name="The Broad Institute Genomics Platform"/>
            <consortium name="The Broad Institute Genome Sequencing Center for Infectious Disease"/>
            <person name="Wu L."/>
            <person name="Ma J."/>
        </authorList>
    </citation>
    <scope>NUCLEOTIDE SEQUENCE [LARGE SCALE GENOMIC DNA]</scope>
    <source>
        <strain evidence="4">CGMCC 1.16026</strain>
    </source>
</reference>
<keyword evidence="1" id="KW-1133">Transmembrane helix</keyword>
<comment type="caution">
    <text evidence="3">The sequence shown here is derived from an EMBL/GenBank/DDBJ whole genome shotgun (WGS) entry which is preliminary data.</text>
</comment>
<organism evidence="3 4">
    <name type="scientific">Granulicella cerasi</name>
    <dbReference type="NCBI Taxonomy" id="741063"/>
    <lineage>
        <taxon>Bacteria</taxon>
        <taxon>Pseudomonadati</taxon>
        <taxon>Acidobacteriota</taxon>
        <taxon>Terriglobia</taxon>
        <taxon>Terriglobales</taxon>
        <taxon>Acidobacteriaceae</taxon>
        <taxon>Granulicella</taxon>
    </lineage>
</organism>
<dbReference type="Proteomes" id="UP001596391">
    <property type="component" value="Unassembled WGS sequence"/>
</dbReference>
<gene>
    <name evidence="3" type="ORF">ACFQBQ_13670</name>
</gene>
<keyword evidence="4" id="KW-1185">Reference proteome</keyword>
<keyword evidence="1" id="KW-0472">Membrane</keyword>
<accession>A0ABW1ZBZ0</accession>
<dbReference type="EMBL" id="JBHSWI010000001">
    <property type="protein sequence ID" value="MFC6646614.1"/>
    <property type="molecule type" value="Genomic_DNA"/>
</dbReference>
<feature type="transmembrane region" description="Helical" evidence="1">
    <location>
        <begin position="144"/>
        <end position="163"/>
    </location>
</feature>
<sequence>MAVALAAAISWGGGDFSGGMGTKASGGSTAAALRIIMLGSGMSFLFLCGMSLFTAAPMPSGAPLWWGLGAGVTAGIAVTAFYMALARGSMGPSAAVSGVLAAALPAVVSVFVDGKPGLVRVVGFLLAAAAIWMIAASGHKDSPGTMPFALLGGAGFGIYFVALRMANSLGIWEPMMLARVGSLITCGLIWLWVRRSQPEESALPPMSPEAWKWAALVALLDTGGNVSYTAATRLGRLDEAAVVASLYPAGTILLAAWKLHERPTRVQRIGMLVALAAVMLVSL</sequence>